<dbReference type="PROSITE" id="PS00909">
    <property type="entry name" value="MR_MLE_2"/>
    <property type="match status" value="1"/>
</dbReference>
<gene>
    <name evidence="3" type="ORF">CHX27_09455</name>
</gene>
<dbReference type="GO" id="GO:0016854">
    <property type="term" value="F:racemase and epimerase activity"/>
    <property type="evidence" value="ECO:0007669"/>
    <property type="project" value="UniProtKB-ARBA"/>
</dbReference>
<dbReference type="EMBL" id="NOXX01000201">
    <property type="protein sequence ID" value="OYQ43565.1"/>
    <property type="molecule type" value="Genomic_DNA"/>
</dbReference>
<dbReference type="InterPro" id="IPR013342">
    <property type="entry name" value="Mandelate_racemase_C"/>
</dbReference>
<feature type="domain" description="Mandelate racemase/muconate lactonizing enzyme C-terminal" evidence="2">
    <location>
        <begin position="130"/>
        <end position="228"/>
    </location>
</feature>
<accession>A0A255ZRR3</accession>
<dbReference type="OrthoDB" id="9766759at2"/>
<dbReference type="Gene3D" id="3.30.390.10">
    <property type="entry name" value="Enolase-like, N-terminal domain"/>
    <property type="match status" value="1"/>
</dbReference>
<dbReference type="Gene3D" id="3.20.20.120">
    <property type="entry name" value="Enolase-like C-terminal domain"/>
    <property type="match status" value="1"/>
</dbReference>
<dbReference type="SUPFAM" id="SSF54826">
    <property type="entry name" value="Enolase N-terminal domain-like"/>
    <property type="match status" value="1"/>
</dbReference>
<dbReference type="Pfam" id="PF13378">
    <property type="entry name" value="MR_MLE_C"/>
    <property type="match status" value="1"/>
</dbReference>
<dbReference type="SUPFAM" id="SSF51604">
    <property type="entry name" value="Enolase C-terminal domain-like"/>
    <property type="match status" value="1"/>
</dbReference>
<dbReference type="SMART" id="SM00922">
    <property type="entry name" value="MR_MLE"/>
    <property type="match status" value="1"/>
</dbReference>
<organism evidence="3 4">
    <name type="scientific">Flavobacterium aurantiibacter</name>
    <dbReference type="NCBI Taxonomy" id="2023067"/>
    <lineage>
        <taxon>Bacteria</taxon>
        <taxon>Pseudomonadati</taxon>
        <taxon>Bacteroidota</taxon>
        <taxon>Flavobacteriia</taxon>
        <taxon>Flavobacteriales</taxon>
        <taxon>Flavobacteriaceae</taxon>
        <taxon>Flavobacterium</taxon>
    </lineage>
</organism>
<protein>
    <submittedName>
        <fullName evidence="3">O-succinylbenzoate synthase</fullName>
    </submittedName>
</protein>
<sequence length="353" mass="39222">MAVTARAYPYFLNFIKPAGTSRGVLLQKESHFIVISDGEKSGIGECGLLRGLSYDDRPNYVSKLNEFCDLVNSGTAISDLDLNDWPSIKFGFEIAEKSLRAENPFLLFNNDFSRGTAGIPINGLIWMGSADQMKAEVAAKLNAGFSCLKLKVGALDFDSELAILKEIRAAFSKDTLEIRVDANGAFSKEEATFKLNELAKFDIHSIEQPIKAGQWEEMRKLCSKNILPIALDEELIGLQNTNEVLDFIAPQYAIFKPSFLGGWEATQQWILACENRQIGWWITSALESSIGLNAIAQFTANHKNIIPQGLGTGALYDNNFDSPLEVKSGFLNFRSTFSWELSDVLRNFEKTAF</sequence>
<dbReference type="InterPro" id="IPR029017">
    <property type="entry name" value="Enolase-like_N"/>
</dbReference>
<dbReference type="RefSeq" id="WP_094486532.1">
    <property type="nucleotide sequence ID" value="NZ_NOXX01000201.1"/>
</dbReference>
<dbReference type="PANTHER" id="PTHR48073">
    <property type="entry name" value="O-SUCCINYLBENZOATE SYNTHASE-RELATED"/>
    <property type="match status" value="1"/>
</dbReference>
<dbReference type="SFLD" id="SFLDF00009">
    <property type="entry name" value="o-succinylbenzoate_synthase"/>
    <property type="match status" value="1"/>
</dbReference>
<dbReference type="SFLD" id="SFLDG00180">
    <property type="entry name" value="muconate_cycloisomerase"/>
    <property type="match status" value="1"/>
</dbReference>
<reference evidence="3 4" key="1">
    <citation type="submission" date="2017-07" db="EMBL/GenBank/DDBJ databases">
        <title>Flavobacterium cyanobacteriorum sp. nov., isolated from cyanobacterial aggregates in a eutrophic lake.</title>
        <authorList>
            <person name="Cai H."/>
        </authorList>
    </citation>
    <scope>NUCLEOTIDE SEQUENCE [LARGE SCALE GENOMIC DNA]</scope>
    <source>
        <strain evidence="3 4">TH167</strain>
    </source>
</reference>
<dbReference type="GO" id="GO:0009063">
    <property type="term" value="P:amino acid catabolic process"/>
    <property type="evidence" value="ECO:0007669"/>
    <property type="project" value="InterPro"/>
</dbReference>
<proteinExistence type="predicted"/>
<dbReference type="InterPro" id="IPR018110">
    <property type="entry name" value="Mandel_Rmase/mucon_lact_enz_CS"/>
</dbReference>
<evidence type="ECO:0000313" key="4">
    <source>
        <dbReference type="Proteomes" id="UP000216035"/>
    </source>
</evidence>
<dbReference type="GO" id="GO:0046872">
    <property type="term" value="F:metal ion binding"/>
    <property type="evidence" value="ECO:0007669"/>
    <property type="project" value="UniProtKB-KW"/>
</dbReference>
<evidence type="ECO:0000313" key="3">
    <source>
        <dbReference type="EMBL" id="OYQ43565.1"/>
    </source>
</evidence>
<dbReference type="InterPro" id="IPR036849">
    <property type="entry name" value="Enolase-like_C_sf"/>
</dbReference>
<dbReference type="SFLD" id="SFLDS00001">
    <property type="entry name" value="Enolase"/>
    <property type="match status" value="1"/>
</dbReference>
<name>A0A255ZRR3_9FLAO</name>
<dbReference type="InterPro" id="IPR029065">
    <property type="entry name" value="Enolase_C-like"/>
</dbReference>
<keyword evidence="4" id="KW-1185">Reference proteome</keyword>
<evidence type="ECO:0000256" key="1">
    <source>
        <dbReference type="ARBA" id="ARBA00022723"/>
    </source>
</evidence>
<dbReference type="Proteomes" id="UP000216035">
    <property type="component" value="Unassembled WGS sequence"/>
</dbReference>
<dbReference type="CDD" id="cd03320">
    <property type="entry name" value="OSBS"/>
    <property type="match status" value="1"/>
</dbReference>
<dbReference type="AlphaFoldDB" id="A0A255ZRR3"/>
<evidence type="ECO:0000259" key="2">
    <source>
        <dbReference type="SMART" id="SM00922"/>
    </source>
</evidence>
<comment type="caution">
    <text evidence="3">The sequence shown here is derived from an EMBL/GenBank/DDBJ whole genome shotgun (WGS) entry which is preliminary data.</text>
</comment>
<keyword evidence="1" id="KW-0479">Metal-binding</keyword>
<dbReference type="PANTHER" id="PTHR48073:SF2">
    <property type="entry name" value="O-SUCCINYLBENZOATE SYNTHASE"/>
    <property type="match status" value="1"/>
</dbReference>